<accession>A0A0P9JC61</accession>
<comment type="caution">
    <text evidence="4">The sequence shown here is derived from an EMBL/GenBank/DDBJ whole genome shotgun (WGS) entry which is preliminary data.</text>
</comment>
<keyword evidence="2" id="KW-0560">Oxidoreductase</keyword>
<evidence type="ECO:0000259" key="3">
    <source>
        <dbReference type="SMART" id="SM00829"/>
    </source>
</evidence>
<dbReference type="SUPFAM" id="SSF51735">
    <property type="entry name" value="NAD(P)-binding Rossmann-fold domains"/>
    <property type="match status" value="1"/>
</dbReference>
<dbReference type="AlphaFoldDB" id="A0A0P9JC61"/>
<dbReference type="PATRIC" id="fig|251702.3.peg.747"/>
<dbReference type="InterPro" id="IPR013154">
    <property type="entry name" value="ADH-like_N"/>
</dbReference>
<gene>
    <name evidence="4" type="ORF">ALO88_00578</name>
</gene>
<dbReference type="PANTHER" id="PTHR44154:SF1">
    <property type="entry name" value="QUINONE OXIDOREDUCTASE"/>
    <property type="match status" value="1"/>
</dbReference>
<dbReference type="SUPFAM" id="SSF50129">
    <property type="entry name" value="GroES-like"/>
    <property type="match status" value="1"/>
</dbReference>
<protein>
    <recommendedName>
        <fullName evidence="2">Zinc-type alcohol dehydrogenase-like protein</fullName>
    </recommendedName>
</protein>
<dbReference type="Gene3D" id="3.90.180.10">
    <property type="entry name" value="Medium-chain alcohol dehydrogenases, catalytic domain"/>
    <property type="match status" value="1"/>
</dbReference>
<reference evidence="4 5" key="1">
    <citation type="submission" date="2015-09" db="EMBL/GenBank/DDBJ databases">
        <title>Genome announcement of multiple Pseudomonas syringae strains.</title>
        <authorList>
            <person name="Thakur S."/>
            <person name="Wang P.W."/>
            <person name="Gong Y."/>
            <person name="Weir B.S."/>
            <person name="Guttman D.S."/>
        </authorList>
    </citation>
    <scope>NUCLEOTIDE SEQUENCE [LARGE SCALE GENOMIC DNA]</scope>
    <source>
        <strain evidence="4 5">ICMP4303</strain>
    </source>
</reference>
<dbReference type="Proteomes" id="UP000050425">
    <property type="component" value="Unassembled WGS sequence"/>
</dbReference>
<evidence type="ECO:0000313" key="4">
    <source>
        <dbReference type="EMBL" id="KPW46476.1"/>
    </source>
</evidence>
<dbReference type="NCBIfam" id="TIGR02817">
    <property type="entry name" value="adh_fam_1"/>
    <property type="match status" value="1"/>
</dbReference>
<organism evidence="4 5">
    <name type="scientific">Pseudomonas syringae pv. antirrhini</name>
    <dbReference type="NCBI Taxonomy" id="251702"/>
    <lineage>
        <taxon>Bacteria</taxon>
        <taxon>Pseudomonadati</taxon>
        <taxon>Pseudomonadota</taxon>
        <taxon>Gammaproteobacteria</taxon>
        <taxon>Pseudomonadales</taxon>
        <taxon>Pseudomonadaceae</taxon>
        <taxon>Pseudomonas</taxon>
    </lineage>
</organism>
<keyword evidence="1" id="KW-0521">NADP</keyword>
<evidence type="ECO:0000256" key="1">
    <source>
        <dbReference type="ARBA" id="ARBA00022857"/>
    </source>
</evidence>
<dbReference type="Gene3D" id="3.40.50.720">
    <property type="entry name" value="NAD(P)-binding Rossmann-like Domain"/>
    <property type="match status" value="1"/>
</dbReference>
<feature type="domain" description="Enoyl reductase (ER)" evidence="3">
    <location>
        <begin position="34"/>
        <end position="358"/>
    </location>
</feature>
<dbReference type="GO" id="GO:0008270">
    <property type="term" value="F:zinc ion binding"/>
    <property type="evidence" value="ECO:0007669"/>
    <property type="project" value="InterPro"/>
</dbReference>
<keyword evidence="2" id="KW-0862">Zinc</keyword>
<dbReference type="Pfam" id="PF13602">
    <property type="entry name" value="ADH_zinc_N_2"/>
    <property type="match status" value="1"/>
</dbReference>
<dbReference type="EMBL" id="LJPT01000127">
    <property type="protein sequence ID" value="KPW46476.1"/>
    <property type="molecule type" value="Genomic_DNA"/>
</dbReference>
<dbReference type="GO" id="GO:0016491">
    <property type="term" value="F:oxidoreductase activity"/>
    <property type="evidence" value="ECO:0007669"/>
    <property type="project" value="UniProtKB-KW"/>
</dbReference>
<name>A0A0P9JC61_9PSED</name>
<evidence type="ECO:0000313" key="5">
    <source>
        <dbReference type="Proteomes" id="UP000050425"/>
    </source>
</evidence>
<dbReference type="CDD" id="cd08252">
    <property type="entry name" value="AL_MDR"/>
    <property type="match status" value="1"/>
</dbReference>
<dbReference type="SMART" id="SM00829">
    <property type="entry name" value="PKS_ER"/>
    <property type="match status" value="1"/>
</dbReference>
<sequence length="361" mass="38856">MAAQFNQPDQAAHQFLSPDNQGKIMKAVGYKQTGPIDREDALIDITLPKPVPTDHDLLVEIAATAVNPIDYEIRRNAAPTDGEVRVLGWDAVGIVVDKGSLVQGFEIGDRVYYCGAIRRQGSNAEYNLVDARIAAKAPASLSNAEAAALPLTSLTAWEMLFERLDVTRPVPGAAQAVVIIGGAGGVGSMAIQLLRACTDLTVIATASRPETKEWCASLGAHHVVDHSQPLASQIEALGIGAPGFVFATAGSLEYRDDIVKLMSPQGRYGYIDNPKVFDANPFKWKCISIHLEAVFMRSLMQTEDMGLQGAILRQVAELIEAGKIRTTLTETFAPINATNLKRAHQLLESGKARGKIVLEGF</sequence>
<comment type="similarity">
    <text evidence="2">Belongs to the zinc-containing alcohol dehydrogenase family. Quinone oxidoreductase subfamily.</text>
</comment>
<evidence type="ECO:0000256" key="2">
    <source>
        <dbReference type="RuleBase" id="RU364000"/>
    </source>
</evidence>
<dbReference type="Pfam" id="PF08240">
    <property type="entry name" value="ADH_N"/>
    <property type="match status" value="1"/>
</dbReference>
<dbReference type="InterPro" id="IPR036291">
    <property type="entry name" value="NAD(P)-bd_dom_sf"/>
</dbReference>
<keyword evidence="2" id="KW-0479">Metal-binding</keyword>
<proteinExistence type="inferred from homology"/>
<dbReference type="InterPro" id="IPR020843">
    <property type="entry name" value="ER"/>
</dbReference>
<dbReference type="InterPro" id="IPR011032">
    <property type="entry name" value="GroES-like_sf"/>
</dbReference>
<dbReference type="PANTHER" id="PTHR44154">
    <property type="entry name" value="QUINONE OXIDOREDUCTASE"/>
    <property type="match status" value="1"/>
</dbReference>
<dbReference type="InterPro" id="IPR051603">
    <property type="entry name" value="Zinc-ADH_QOR/CCCR"/>
</dbReference>
<dbReference type="InterPro" id="IPR014182">
    <property type="entry name" value="ADH_Zn_typ-1"/>
</dbReference>